<keyword evidence="3" id="KW-1185">Reference proteome</keyword>
<dbReference type="AlphaFoldDB" id="A0A512NI33"/>
<keyword evidence="1" id="KW-0812">Transmembrane</keyword>
<dbReference type="OrthoDB" id="7906671at2"/>
<accession>A0A512NI33</accession>
<feature type="transmembrane region" description="Helical" evidence="1">
    <location>
        <begin position="51"/>
        <end position="78"/>
    </location>
</feature>
<feature type="transmembrane region" description="Helical" evidence="1">
    <location>
        <begin position="119"/>
        <end position="140"/>
    </location>
</feature>
<dbReference type="RefSeq" id="WP_147153997.1">
    <property type="nucleotide sequence ID" value="NZ_BKAJ01000105.1"/>
</dbReference>
<evidence type="ECO:0000313" key="3">
    <source>
        <dbReference type="Proteomes" id="UP000321058"/>
    </source>
</evidence>
<proteinExistence type="predicted"/>
<name>A0A512NI33_9HYPH</name>
<evidence type="ECO:0000256" key="1">
    <source>
        <dbReference type="SAM" id="Phobius"/>
    </source>
</evidence>
<keyword evidence="1" id="KW-0472">Membrane</keyword>
<comment type="caution">
    <text evidence="2">The sequence shown here is derived from an EMBL/GenBank/DDBJ whole genome shotgun (WGS) entry which is preliminary data.</text>
</comment>
<evidence type="ECO:0000313" key="2">
    <source>
        <dbReference type="EMBL" id="GEP58600.1"/>
    </source>
</evidence>
<keyword evidence="1" id="KW-1133">Transmembrane helix</keyword>
<feature type="transmembrane region" description="Helical" evidence="1">
    <location>
        <begin position="90"/>
        <end position="107"/>
    </location>
</feature>
<sequence length="156" mass="16122">MRILKRILVMVGAYVVGVLGFCAALALLFGVASLLPDSLGYWVLPAVSPAIFVAAPVAGLFVVLLAIVLSAGPALLILSVTEVLGWRSPYVYVVPTALLSAAVYLELSPRTIGGLDGAGMIEAAVFGLSGACSGLIYWAIAGRQAGSWRHSVRPAL</sequence>
<reference evidence="2 3" key="1">
    <citation type="submission" date="2019-07" db="EMBL/GenBank/DDBJ databases">
        <title>Whole genome shotgun sequence of Reyranella soli NBRC 108950.</title>
        <authorList>
            <person name="Hosoyama A."/>
            <person name="Uohara A."/>
            <person name="Ohji S."/>
            <person name="Ichikawa N."/>
        </authorList>
    </citation>
    <scope>NUCLEOTIDE SEQUENCE [LARGE SCALE GENOMIC DNA]</scope>
    <source>
        <strain evidence="2 3">NBRC 108950</strain>
    </source>
</reference>
<gene>
    <name evidence="2" type="ORF">RSO01_57660</name>
</gene>
<protein>
    <submittedName>
        <fullName evidence="2">Uncharacterized protein</fullName>
    </submittedName>
</protein>
<organism evidence="2 3">
    <name type="scientific">Reyranella soli</name>
    <dbReference type="NCBI Taxonomy" id="1230389"/>
    <lineage>
        <taxon>Bacteria</taxon>
        <taxon>Pseudomonadati</taxon>
        <taxon>Pseudomonadota</taxon>
        <taxon>Alphaproteobacteria</taxon>
        <taxon>Hyphomicrobiales</taxon>
        <taxon>Reyranellaceae</taxon>
        <taxon>Reyranella</taxon>
    </lineage>
</organism>
<dbReference type="Proteomes" id="UP000321058">
    <property type="component" value="Unassembled WGS sequence"/>
</dbReference>
<dbReference type="EMBL" id="BKAJ01000105">
    <property type="protein sequence ID" value="GEP58600.1"/>
    <property type="molecule type" value="Genomic_DNA"/>
</dbReference>
<feature type="transmembrane region" description="Helical" evidence="1">
    <location>
        <begin position="7"/>
        <end position="31"/>
    </location>
</feature>